<evidence type="ECO:0000256" key="2">
    <source>
        <dbReference type="ARBA" id="ARBA00022448"/>
    </source>
</evidence>
<protein>
    <submittedName>
        <fullName evidence="8">Uncharacterized protein</fullName>
    </submittedName>
</protein>
<name>A0A3M6VTR7_9STRA</name>
<reference evidence="8 9" key="1">
    <citation type="submission" date="2018-06" db="EMBL/GenBank/DDBJ databases">
        <title>Comparative genomics of downy mildews reveals potential adaptations to biotrophy.</title>
        <authorList>
            <person name="Fletcher K."/>
            <person name="Klosterman S.J."/>
            <person name="Derevnina L."/>
            <person name="Martin F."/>
            <person name="Koike S."/>
            <person name="Reyes Chin-Wo S."/>
            <person name="Mou B."/>
            <person name="Michelmore R."/>
        </authorList>
    </citation>
    <scope>NUCLEOTIDE SEQUENCE [LARGE SCALE GENOMIC DNA]</scope>
    <source>
        <strain evidence="8 9">R14</strain>
    </source>
</reference>
<evidence type="ECO:0000313" key="9">
    <source>
        <dbReference type="Proteomes" id="UP000282087"/>
    </source>
</evidence>
<evidence type="ECO:0000256" key="3">
    <source>
        <dbReference type="ARBA" id="ARBA00022692"/>
    </source>
</evidence>
<dbReference type="PANTHER" id="PTHR31585:SF5">
    <property type="entry name" value="RNA-BINDING S4 DOMAIN-CONTAINING PROTEIN"/>
    <property type="match status" value="1"/>
</dbReference>
<keyword evidence="9" id="KW-1185">Reference proteome</keyword>
<dbReference type="Proteomes" id="UP000282087">
    <property type="component" value="Unassembled WGS sequence"/>
</dbReference>
<comment type="subcellular location">
    <subcellularLocation>
        <location evidence="1">Membrane</location>
        <topology evidence="1">Multi-pass membrane protein</topology>
    </subcellularLocation>
</comment>
<accession>A0A3M6VTR7</accession>
<keyword evidence="2" id="KW-0813">Transport</keyword>
<keyword evidence="5 6" id="KW-0472">Membrane</keyword>
<dbReference type="EMBL" id="QLLG01000068">
    <property type="protein sequence ID" value="RMX68487.1"/>
    <property type="molecule type" value="Genomic_DNA"/>
</dbReference>
<evidence type="ECO:0000313" key="7">
    <source>
        <dbReference type="EMBL" id="RMX68487.1"/>
    </source>
</evidence>
<dbReference type="VEuPathDB" id="FungiDB:DD237_002409"/>
<keyword evidence="3 6" id="KW-0812">Transmembrane</keyword>
<keyword evidence="4 6" id="KW-1133">Transmembrane helix</keyword>
<gene>
    <name evidence="8" type="ORF">DD238_000964</name>
    <name evidence="7" type="ORF">DD238_004522</name>
</gene>
<dbReference type="AlphaFoldDB" id="A0A3M6VTR7"/>
<evidence type="ECO:0000256" key="1">
    <source>
        <dbReference type="ARBA" id="ARBA00004141"/>
    </source>
</evidence>
<evidence type="ECO:0000256" key="4">
    <source>
        <dbReference type="ARBA" id="ARBA00022989"/>
    </source>
</evidence>
<organism evidence="8 9">
    <name type="scientific">Peronospora effusa</name>
    <dbReference type="NCBI Taxonomy" id="542832"/>
    <lineage>
        <taxon>Eukaryota</taxon>
        <taxon>Sar</taxon>
        <taxon>Stramenopiles</taxon>
        <taxon>Oomycota</taxon>
        <taxon>Peronosporomycetes</taxon>
        <taxon>Peronosporales</taxon>
        <taxon>Peronosporaceae</taxon>
        <taxon>Peronospora</taxon>
    </lineage>
</organism>
<proteinExistence type="predicted"/>
<comment type="caution">
    <text evidence="8">The sequence shown here is derived from an EMBL/GenBank/DDBJ whole genome shotgun (WGS) entry which is preliminary data.</text>
</comment>
<feature type="transmembrane region" description="Helical" evidence="6">
    <location>
        <begin position="35"/>
        <end position="52"/>
    </location>
</feature>
<evidence type="ECO:0000256" key="5">
    <source>
        <dbReference type="ARBA" id="ARBA00023136"/>
    </source>
</evidence>
<dbReference type="PANTHER" id="PTHR31585">
    <property type="entry name" value="FOLATE-BIOPTERIN TRANSPORTER 1, CHLOROPLASTIC"/>
    <property type="match status" value="1"/>
</dbReference>
<dbReference type="InterPro" id="IPR039309">
    <property type="entry name" value="BT1"/>
</dbReference>
<evidence type="ECO:0000313" key="8">
    <source>
        <dbReference type="EMBL" id="RMX70169.1"/>
    </source>
</evidence>
<dbReference type="EMBL" id="QLLG01000005">
    <property type="protein sequence ID" value="RMX70169.1"/>
    <property type="molecule type" value="Genomic_DNA"/>
</dbReference>
<sequence>MYGMTIFSWSFLVFLPRQKEETQELLRTGGSSKMMGVFTIIYVSIAFVWALMTNIMAMFESTSCLVIAGGKGC</sequence>
<evidence type="ECO:0000256" key="6">
    <source>
        <dbReference type="SAM" id="Phobius"/>
    </source>
</evidence>
<dbReference type="GO" id="GO:0016020">
    <property type="term" value="C:membrane"/>
    <property type="evidence" value="ECO:0007669"/>
    <property type="project" value="UniProtKB-SubCell"/>
</dbReference>